<dbReference type="KEGG" id="psb:Psyr_3879"/>
<organism evidence="2 3">
    <name type="scientific">Pseudomonas syringae pv. syringae (strain B728a)</name>
    <dbReference type="NCBI Taxonomy" id="205918"/>
    <lineage>
        <taxon>Bacteria</taxon>
        <taxon>Pseudomonadati</taxon>
        <taxon>Pseudomonadota</taxon>
        <taxon>Gammaproteobacteria</taxon>
        <taxon>Pseudomonadales</taxon>
        <taxon>Pseudomonadaceae</taxon>
        <taxon>Pseudomonas</taxon>
        <taxon>Pseudomonas syringae</taxon>
    </lineage>
</organism>
<accession>Q4ZPL3</accession>
<name>Q4ZPL3_PSEU2</name>
<dbReference type="STRING" id="205918.Psyr_3879"/>
<evidence type="ECO:0000256" key="1">
    <source>
        <dbReference type="SAM" id="MobiDB-lite"/>
    </source>
</evidence>
<dbReference type="Proteomes" id="UP000000426">
    <property type="component" value="Chromosome"/>
</dbReference>
<dbReference type="EMBL" id="CP000075">
    <property type="protein sequence ID" value="AAY38909.1"/>
    <property type="molecule type" value="Genomic_DNA"/>
</dbReference>
<feature type="region of interest" description="Disordered" evidence="1">
    <location>
        <begin position="18"/>
        <end position="54"/>
    </location>
</feature>
<sequence>MLRTHVWIPPQISFPRSSVEDALRHQEDAERPERHADAEHRHDGVIPDDYRSSRSSVGTHFVTLRVIKRTRSVQNGMPTRSIGTIVSWIQSRSSRSSMGMHFMTLRVIKRTQSVQNGMPTHRHDGVIPDDYRSSSSSVGTHFMTFRVIKRTQSVQNGMPPRSIGTMVLSLTTIVPHAPAWERTS</sequence>
<dbReference type="HOGENOM" id="CLU_1467049_0_0_6"/>
<evidence type="ECO:0000313" key="2">
    <source>
        <dbReference type="EMBL" id="AAY38909.1"/>
    </source>
</evidence>
<feature type="compositionally biased region" description="Basic and acidic residues" evidence="1">
    <location>
        <begin position="18"/>
        <end position="52"/>
    </location>
</feature>
<gene>
    <name evidence="2" type="ordered locus">Psyr_3879</name>
</gene>
<proteinExistence type="predicted"/>
<protein>
    <submittedName>
        <fullName evidence="2">Uncharacterized protein</fullName>
    </submittedName>
</protein>
<reference evidence="2 3" key="1">
    <citation type="journal article" date="2005" name="Proc. Natl. Acad. Sci. U.S.A.">
        <title>Comparison of the complete genome sequences of Pseudomonas syringae pv. syringae B728a and pv. tomato DC3000.</title>
        <authorList>
            <person name="Feil H."/>
            <person name="Feil W.S."/>
            <person name="Chain P."/>
            <person name="Larimer F."/>
            <person name="Dibartolo G."/>
            <person name="Copeland A."/>
            <person name="Lykidis A."/>
            <person name="Trong S."/>
            <person name="Nolan M."/>
            <person name="Goltsman E."/>
            <person name="Thiel J."/>
            <person name="Malfatti S."/>
            <person name="Loper J.E."/>
            <person name="Lapidus A."/>
            <person name="Detter J.C."/>
            <person name="Land M."/>
            <person name="Richardson P.M."/>
            <person name="Kyrpides N.C."/>
            <person name="Ivanova N."/>
            <person name="Lindow S.E."/>
        </authorList>
    </citation>
    <scope>NUCLEOTIDE SEQUENCE [LARGE SCALE GENOMIC DNA]</scope>
    <source>
        <strain evidence="2 3">B728a</strain>
    </source>
</reference>
<dbReference type="AlphaFoldDB" id="Q4ZPL3"/>
<evidence type="ECO:0000313" key="3">
    <source>
        <dbReference type="Proteomes" id="UP000000426"/>
    </source>
</evidence>